<dbReference type="Pfam" id="PF05257">
    <property type="entry name" value="CHAP"/>
    <property type="match status" value="1"/>
</dbReference>
<feature type="domain" description="PLL-like beta propeller" evidence="3">
    <location>
        <begin position="159"/>
        <end position="239"/>
    </location>
</feature>
<organism evidence="4">
    <name type="scientific">uncultured Caudovirales phage</name>
    <dbReference type="NCBI Taxonomy" id="2100421"/>
    <lineage>
        <taxon>Viruses</taxon>
        <taxon>Duplodnaviria</taxon>
        <taxon>Heunggongvirae</taxon>
        <taxon>Uroviricota</taxon>
        <taxon>Caudoviricetes</taxon>
        <taxon>Peduoviridae</taxon>
        <taxon>Maltschvirus</taxon>
        <taxon>Maltschvirus maltsch</taxon>
    </lineage>
</organism>
<reference evidence="4" key="1">
    <citation type="submission" date="2020-05" db="EMBL/GenBank/DDBJ databases">
        <authorList>
            <person name="Chiriac C."/>
            <person name="Salcher M."/>
            <person name="Ghai R."/>
            <person name="Kavagutti S V."/>
        </authorList>
    </citation>
    <scope>NUCLEOTIDE SEQUENCE</scope>
</reference>
<dbReference type="Gene3D" id="3.90.1720.10">
    <property type="entry name" value="endopeptidase domain like (from Nostoc punctiforme)"/>
    <property type="match status" value="1"/>
</dbReference>
<dbReference type="SUPFAM" id="SSF54001">
    <property type="entry name" value="Cysteine proteinases"/>
    <property type="match status" value="1"/>
</dbReference>
<dbReference type="InterPro" id="IPR038765">
    <property type="entry name" value="Papain-like_cys_pep_sf"/>
</dbReference>
<gene>
    <name evidence="4" type="ORF">UFOVP209_33</name>
</gene>
<name>A0A6J7WJQ5_9CAUD</name>
<dbReference type="InterPro" id="IPR058502">
    <property type="entry name" value="PLL-like_beta-prop"/>
</dbReference>
<feature type="domain" description="Peptidase C51" evidence="2">
    <location>
        <begin position="31"/>
        <end position="113"/>
    </location>
</feature>
<dbReference type="Pfam" id="PF26607">
    <property type="entry name" value="DUF8189"/>
    <property type="match status" value="1"/>
</dbReference>
<evidence type="ECO:0000259" key="2">
    <source>
        <dbReference type="Pfam" id="PF05257"/>
    </source>
</evidence>
<accession>A0A6J7WJQ5</accession>
<evidence type="ECO:0000256" key="1">
    <source>
        <dbReference type="ARBA" id="ARBA00022529"/>
    </source>
</evidence>
<evidence type="ECO:0000259" key="3">
    <source>
        <dbReference type="Pfam" id="PF26607"/>
    </source>
</evidence>
<dbReference type="EMBL" id="LR798252">
    <property type="protein sequence ID" value="CAB5217946.1"/>
    <property type="molecule type" value="Genomic_DNA"/>
</dbReference>
<proteinExistence type="predicted"/>
<dbReference type="GO" id="GO:0001897">
    <property type="term" value="P:symbiont-mediated cytolysis of host cell"/>
    <property type="evidence" value="ECO:0007669"/>
    <property type="project" value="UniProtKB-ARBA"/>
</dbReference>
<evidence type="ECO:0000313" key="4">
    <source>
        <dbReference type="EMBL" id="CAB5217946.1"/>
    </source>
</evidence>
<dbReference type="InterPro" id="IPR007921">
    <property type="entry name" value="CHAP_dom"/>
</dbReference>
<keyword evidence="1" id="KW-0929">Antimicrobial</keyword>
<sequence length="250" mass="27572">MPTVDEVLDLSRSQLGNSPYKYWDWYPIEYNSAWCCVYQSWVLTNVGIPTHYAWVSALFDHYRGRGRTSYDVRTATPGALIAFEWDGTGQNSYDHIAMVESVDANGVTAINGNWGGKVTRAWHSFTNGGIAEIAFPEYSNTSSPTPTESSEADMFHLNNTDGRDEFFALASNGMALRCVSAKPSGQLSPWTEIKGGIAGSNLLAEIGKDGRLCVTLAAMGELWGTWQTSPGANDYCDWFKVNDLRKFFGA</sequence>
<protein>
    <submittedName>
        <fullName evidence="4">CHAP domain containing protein</fullName>
    </submittedName>
</protein>